<keyword evidence="7" id="KW-0007">Acetylation</keyword>
<evidence type="ECO:0000259" key="12">
    <source>
        <dbReference type="Pfam" id="PF00125"/>
    </source>
</evidence>
<dbReference type="Proteomes" id="UP001408789">
    <property type="component" value="Unassembled WGS sequence"/>
</dbReference>
<feature type="region of interest" description="Disordered" evidence="11">
    <location>
        <begin position="1"/>
        <end position="41"/>
    </location>
</feature>
<dbReference type="InterPro" id="IPR009072">
    <property type="entry name" value="Histone-fold"/>
</dbReference>
<comment type="subcellular location">
    <subcellularLocation>
        <location evidence="2">Chromosome</location>
    </subcellularLocation>
    <subcellularLocation>
        <location evidence="1">Nucleus</location>
    </subcellularLocation>
</comment>
<evidence type="ECO:0000256" key="2">
    <source>
        <dbReference type="ARBA" id="ARBA00004286"/>
    </source>
</evidence>
<dbReference type="PROSITE" id="PS00322">
    <property type="entry name" value="HISTONE_H3_1"/>
    <property type="match status" value="1"/>
</dbReference>
<evidence type="ECO:0000256" key="4">
    <source>
        <dbReference type="ARBA" id="ARBA00017724"/>
    </source>
</evidence>
<evidence type="ECO:0000256" key="5">
    <source>
        <dbReference type="ARBA" id="ARBA00022454"/>
    </source>
</evidence>
<keyword evidence="10" id="KW-0544">Nucleosome core</keyword>
<dbReference type="EMBL" id="JBCNJP010000025">
    <property type="protein sequence ID" value="KAK9053835.1"/>
    <property type="molecule type" value="Genomic_DNA"/>
</dbReference>
<keyword evidence="9" id="KW-0539">Nucleus</keyword>
<feature type="compositionally biased region" description="Acidic residues" evidence="11">
    <location>
        <begin position="140"/>
        <end position="162"/>
    </location>
</feature>
<dbReference type="FunFam" id="1.10.20.10:FF:000044">
    <property type="entry name" value="Histone H3.3"/>
    <property type="match status" value="1"/>
</dbReference>
<feature type="compositionally biased region" description="Acidic residues" evidence="11">
    <location>
        <begin position="170"/>
        <end position="198"/>
    </location>
</feature>
<keyword evidence="6" id="KW-0597">Phosphoprotein</keyword>
<dbReference type="PRINTS" id="PR00622">
    <property type="entry name" value="HISTONEH3"/>
</dbReference>
<accession>A0AAP0GNG5</accession>
<dbReference type="Pfam" id="PF00125">
    <property type="entry name" value="Histone"/>
    <property type="match status" value="1"/>
</dbReference>
<keyword evidence="14" id="KW-1185">Reference proteome</keyword>
<dbReference type="PROSITE" id="PS00959">
    <property type="entry name" value="HISTONE_H3_2"/>
    <property type="match status" value="1"/>
</dbReference>
<dbReference type="SMART" id="SM00428">
    <property type="entry name" value="H3"/>
    <property type="match status" value="1"/>
</dbReference>
<comment type="caution">
    <text evidence="13">The sequence shown here is derived from an EMBL/GenBank/DDBJ whole genome shotgun (WGS) entry which is preliminary data.</text>
</comment>
<evidence type="ECO:0000313" key="14">
    <source>
        <dbReference type="Proteomes" id="UP001408789"/>
    </source>
</evidence>
<name>A0AAP0GNG5_9ASTR</name>
<gene>
    <name evidence="13" type="ORF">SSX86_024910</name>
</gene>
<dbReference type="InterPro" id="IPR007125">
    <property type="entry name" value="H2A/H2B/H3"/>
</dbReference>
<organism evidence="13 14">
    <name type="scientific">Deinandra increscens subsp. villosa</name>
    <dbReference type="NCBI Taxonomy" id="3103831"/>
    <lineage>
        <taxon>Eukaryota</taxon>
        <taxon>Viridiplantae</taxon>
        <taxon>Streptophyta</taxon>
        <taxon>Embryophyta</taxon>
        <taxon>Tracheophyta</taxon>
        <taxon>Spermatophyta</taxon>
        <taxon>Magnoliopsida</taxon>
        <taxon>eudicotyledons</taxon>
        <taxon>Gunneridae</taxon>
        <taxon>Pentapetalae</taxon>
        <taxon>asterids</taxon>
        <taxon>campanulids</taxon>
        <taxon>Asterales</taxon>
        <taxon>Asteraceae</taxon>
        <taxon>Asteroideae</taxon>
        <taxon>Heliantheae alliance</taxon>
        <taxon>Madieae</taxon>
        <taxon>Madiinae</taxon>
        <taxon>Deinandra</taxon>
    </lineage>
</organism>
<feature type="region of interest" description="Disordered" evidence="11">
    <location>
        <begin position="133"/>
        <end position="242"/>
    </location>
</feature>
<evidence type="ECO:0000256" key="8">
    <source>
        <dbReference type="ARBA" id="ARBA00023125"/>
    </source>
</evidence>
<evidence type="ECO:0000256" key="3">
    <source>
        <dbReference type="ARBA" id="ARBA00010343"/>
    </source>
</evidence>
<dbReference type="AlphaFoldDB" id="A0AAP0GNG5"/>
<feature type="compositionally biased region" description="Basic and acidic residues" evidence="11">
    <location>
        <begin position="215"/>
        <end position="242"/>
    </location>
</feature>
<evidence type="ECO:0000256" key="9">
    <source>
        <dbReference type="ARBA" id="ARBA00023242"/>
    </source>
</evidence>
<evidence type="ECO:0000313" key="13">
    <source>
        <dbReference type="EMBL" id="KAK9053835.1"/>
    </source>
</evidence>
<reference evidence="13 14" key="1">
    <citation type="submission" date="2024-04" db="EMBL/GenBank/DDBJ databases">
        <title>The reference genome of an endangered Asteraceae, Deinandra increscens subsp. villosa, native to the Central Coast of California.</title>
        <authorList>
            <person name="Guilliams M."/>
            <person name="Hasenstab-Lehman K."/>
            <person name="Meyer R."/>
            <person name="Mcevoy S."/>
        </authorList>
    </citation>
    <scope>NUCLEOTIDE SEQUENCE [LARGE SCALE GENOMIC DNA]</scope>
    <source>
        <tissue evidence="13">Leaf</tissue>
    </source>
</reference>
<keyword evidence="8" id="KW-0238">DNA-binding</keyword>
<comment type="similarity">
    <text evidence="3">Belongs to the histone H3 family.</text>
</comment>
<dbReference type="InterPro" id="IPR000164">
    <property type="entry name" value="Histone_H3/CENP-A"/>
</dbReference>
<keyword evidence="5" id="KW-0158">Chromosome</keyword>
<dbReference type="PANTHER" id="PTHR11426">
    <property type="entry name" value="HISTONE H3"/>
    <property type="match status" value="1"/>
</dbReference>
<evidence type="ECO:0000256" key="7">
    <source>
        <dbReference type="ARBA" id="ARBA00022990"/>
    </source>
</evidence>
<dbReference type="GO" id="GO:0000786">
    <property type="term" value="C:nucleosome"/>
    <property type="evidence" value="ECO:0007669"/>
    <property type="project" value="UniProtKB-KW"/>
</dbReference>
<evidence type="ECO:0000256" key="10">
    <source>
        <dbReference type="ARBA" id="ARBA00023269"/>
    </source>
</evidence>
<evidence type="ECO:0000256" key="11">
    <source>
        <dbReference type="SAM" id="MobiDB-lite"/>
    </source>
</evidence>
<dbReference type="FunFam" id="1.10.20.10:FF:000078">
    <property type="entry name" value="Histone H3"/>
    <property type="match status" value="1"/>
</dbReference>
<dbReference type="SUPFAM" id="SSF47113">
    <property type="entry name" value="Histone-fold"/>
    <property type="match status" value="1"/>
</dbReference>
<dbReference type="GO" id="GO:0030527">
    <property type="term" value="F:structural constituent of chromatin"/>
    <property type="evidence" value="ECO:0007669"/>
    <property type="project" value="InterPro"/>
</dbReference>
<sequence>MARTKQTARKSTGGKAPRKQLATKAARKSAPTTGGVKKPHRYRPGTVALREIRKYQKSTELLIRKLPFQRLVREIAQDFKTDLRFQSHAVLALQEAAEAYLVGLFEDTNLCAIHAKRVTIMPKDIQLARRIRGEPKIESSESESEEDTDSDVAETEIESSESESERTGEDCDMEYNEDVVQQDDSLCDDESSESDDNADDYKIKLRPRQGMVTHSLDEGHTHKADEASDSDRGTDEQTEKEHIQRLNEVFVLMDETKKDVEKALSDALWEFANDKDIKVYVDKYRSHYKDVIQFENQGNTTSTDEWFITNFSKVSGKLKETDKTKPNKKSKRRFEEDGSIPKFDLGVESSQSSQEAGQGMNVVERYSKKRLLEIYKNVTGQSIQEELVKGNKETSKFAGAGNTNETDNTSGSQIVAYVENTIGDDVKDIGNGSGGECKNASKVIDINTPADNQERLLWNFLHVCVESQKRMPNEAVEIIIKASETDGSVDVSMPFM</sequence>
<feature type="domain" description="Core Histone H2A/H2B/H3" evidence="12">
    <location>
        <begin position="44"/>
        <end position="131"/>
    </location>
</feature>
<dbReference type="GO" id="GO:0046982">
    <property type="term" value="F:protein heterodimerization activity"/>
    <property type="evidence" value="ECO:0007669"/>
    <property type="project" value="InterPro"/>
</dbReference>
<protein>
    <recommendedName>
        <fullName evidence="4">Histone H3.2</fullName>
    </recommendedName>
</protein>
<dbReference type="GO" id="GO:0003677">
    <property type="term" value="F:DNA binding"/>
    <property type="evidence" value="ECO:0007669"/>
    <property type="project" value="UniProtKB-KW"/>
</dbReference>
<dbReference type="CDD" id="cd22911">
    <property type="entry name" value="HFD_H3"/>
    <property type="match status" value="1"/>
</dbReference>
<dbReference type="Gene3D" id="1.10.20.10">
    <property type="entry name" value="Histone, subunit A"/>
    <property type="match status" value="1"/>
</dbReference>
<evidence type="ECO:0000256" key="1">
    <source>
        <dbReference type="ARBA" id="ARBA00004123"/>
    </source>
</evidence>
<proteinExistence type="inferred from homology"/>
<dbReference type="GO" id="GO:0005634">
    <property type="term" value="C:nucleus"/>
    <property type="evidence" value="ECO:0007669"/>
    <property type="project" value="UniProtKB-SubCell"/>
</dbReference>
<evidence type="ECO:0000256" key="6">
    <source>
        <dbReference type="ARBA" id="ARBA00022553"/>
    </source>
</evidence>